<comment type="caution">
    <text evidence="1">The sequence shown here is derived from an EMBL/GenBank/DDBJ whole genome shotgun (WGS) entry which is preliminary data.</text>
</comment>
<dbReference type="AlphaFoldDB" id="A0A8T2UEX0"/>
<reference evidence="1" key="1">
    <citation type="submission" date="2021-08" db="EMBL/GenBank/DDBJ databases">
        <title>WGS assembly of Ceratopteris richardii.</title>
        <authorList>
            <person name="Marchant D.B."/>
            <person name="Chen G."/>
            <person name="Jenkins J."/>
            <person name="Shu S."/>
            <person name="Leebens-Mack J."/>
            <person name="Grimwood J."/>
            <person name="Schmutz J."/>
            <person name="Soltis P."/>
            <person name="Soltis D."/>
            <person name="Chen Z.-H."/>
        </authorList>
    </citation>
    <scope>NUCLEOTIDE SEQUENCE</scope>
    <source>
        <strain evidence="1">Whitten #5841</strain>
        <tissue evidence="1">Leaf</tissue>
    </source>
</reference>
<organism evidence="1 2">
    <name type="scientific">Ceratopteris richardii</name>
    <name type="common">Triangle waterfern</name>
    <dbReference type="NCBI Taxonomy" id="49495"/>
    <lineage>
        <taxon>Eukaryota</taxon>
        <taxon>Viridiplantae</taxon>
        <taxon>Streptophyta</taxon>
        <taxon>Embryophyta</taxon>
        <taxon>Tracheophyta</taxon>
        <taxon>Polypodiopsida</taxon>
        <taxon>Polypodiidae</taxon>
        <taxon>Polypodiales</taxon>
        <taxon>Pteridineae</taxon>
        <taxon>Pteridaceae</taxon>
        <taxon>Parkerioideae</taxon>
        <taxon>Ceratopteris</taxon>
    </lineage>
</organism>
<dbReference type="EMBL" id="CM035412">
    <property type="protein sequence ID" value="KAH7433198.1"/>
    <property type="molecule type" value="Genomic_DNA"/>
</dbReference>
<gene>
    <name evidence="1" type="ORF">KP509_07G058900</name>
</gene>
<dbReference type="OMA" id="CNTSHAI"/>
<dbReference type="Proteomes" id="UP000825935">
    <property type="component" value="Chromosome 7"/>
</dbReference>
<dbReference type="OrthoDB" id="10341925at2759"/>
<proteinExistence type="predicted"/>
<name>A0A8T2UEX0_CERRI</name>
<protein>
    <submittedName>
        <fullName evidence="1">Uncharacterized protein</fullName>
    </submittedName>
</protein>
<evidence type="ECO:0000313" key="2">
    <source>
        <dbReference type="Proteomes" id="UP000825935"/>
    </source>
</evidence>
<accession>A0A8T2UEX0</accession>
<keyword evidence="2" id="KW-1185">Reference proteome</keyword>
<sequence length="358" mass="40127">MVGKVEEAATFNHAIAWIKSKHYPTFTFDCHPFPVISQNYKTSGCISNDDDLFHRARTFFMLYREHEVHLPASVGGESSQEKIWDNGAHTALATSSGHACERTTSVTTSHSLWQNNCMNLNYTNSSRGDSLCRVHACHKFNQDLICSSSYAESSSGDQTLDIELQQEKKHYKMTGRFMKSLPNGVHHLHMQSSVSLPAAVTLQNSISTDFEQGGSSDVEVAWASNHSSWLSRLCVGIDGHKEVTFRSTQKFWKAIEAGVTASSDFSQNRFSFQLDYEVGKDKVSMDVACNRSNIQEVNVIASFAQRMACKLKCRKVDDDGYIIGLEWRSKGDSNNKYSWSIDAAHNNVAVKGEICRFF</sequence>
<evidence type="ECO:0000313" key="1">
    <source>
        <dbReference type="EMBL" id="KAH7433198.1"/>
    </source>
</evidence>